<comment type="caution">
    <text evidence="3">The sequence shown here is derived from an EMBL/GenBank/DDBJ whole genome shotgun (WGS) entry which is preliminary data.</text>
</comment>
<evidence type="ECO:0000259" key="2">
    <source>
        <dbReference type="Pfam" id="PF07238"/>
    </source>
</evidence>
<reference evidence="3 4" key="1">
    <citation type="submission" date="2017-11" db="EMBL/GenBank/DDBJ databases">
        <title>Draft genome sequence of Mitsuaria sp. HWN-4.</title>
        <authorList>
            <person name="Gundlapally S.R."/>
        </authorList>
    </citation>
    <scope>NUCLEOTIDE SEQUENCE [LARGE SCALE GENOMIC DNA]</scope>
    <source>
        <strain evidence="3 4">HWN-4</strain>
    </source>
</reference>
<proteinExistence type="predicted"/>
<comment type="subunit">
    <text evidence="1">Monomer in both c-di-GMP-bound and free forms.</text>
</comment>
<evidence type="ECO:0000313" key="3">
    <source>
        <dbReference type="EMBL" id="PIM53375.1"/>
    </source>
</evidence>
<dbReference type="InterPro" id="IPR009875">
    <property type="entry name" value="PilZ_domain"/>
</dbReference>
<dbReference type="InterPro" id="IPR027021">
    <property type="entry name" value="C-di-GMP_BP_PA4608"/>
</dbReference>
<keyword evidence="1" id="KW-0973">c-di-GMP</keyword>
<dbReference type="Proteomes" id="UP000231501">
    <property type="component" value="Unassembled WGS sequence"/>
</dbReference>
<accession>A0A2G9CAI3</accession>
<dbReference type="OrthoDB" id="5298508at2"/>
<sequence length="121" mass="12932">MSSAERRHFSRIAFAGPAQLVTVEQRLPVQVLDLSLKGALLLLPESSEVEPGALCLLDLPLAPHEGRITMAAQLAHVSGDRAGLLCLGIDLESITHLRRVIELNLGDAALAERDLKALVAP</sequence>
<dbReference type="Pfam" id="PF07238">
    <property type="entry name" value="PilZ"/>
    <property type="match status" value="1"/>
</dbReference>
<keyword evidence="1" id="KW-0547">Nucleotide-binding</keyword>
<dbReference type="RefSeq" id="WP_099861537.1">
    <property type="nucleotide sequence ID" value="NZ_PEOG01000022.1"/>
</dbReference>
<name>A0A2G9CAI3_9BURK</name>
<gene>
    <name evidence="3" type="ORF">CS062_10165</name>
</gene>
<dbReference type="AlphaFoldDB" id="A0A2G9CAI3"/>
<keyword evidence="4" id="KW-1185">Reference proteome</keyword>
<evidence type="ECO:0000313" key="4">
    <source>
        <dbReference type="Proteomes" id="UP000231501"/>
    </source>
</evidence>
<dbReference type="SUPFAM" id="SSF141371">
    <property type="entry name" value="PilZ domain-like"/>
    <property type="match status" value="1"/>
</dbReference>
<dbReference type="Gene3D" id="2.40.10.220">
    <property type="entry name" value="predicted glycosyltransferase like domains"/>
    <property type="match status" value="1"/>
</dbReference>
<evidence type="ECO:0000256" key="1">
    <source>
        <dbReference type="PIRNR" id="PIRNR028141"/>
    </source>
</evidence>
<dbReference type="EMBL" id="PEOG01000022">
    <property type="protein sequence ID" value="PIM53375.1"/>
    <property type="molecule type" value="Genomic_DNA"/>
</dbReference>
<dbReference type="GO" id="GO:0035438">
    <property type="term" value="F:cyclic-di-GMP binding"/>
    <property type="evidence" value="ECO:0007669"/>
    <property type="project" value="InterPro"/>
</dbReference>
<comment type="function">
    <text evidence="1">Binds the second messenger bis-(3'-5') cyclic dimeric guanosine monophosphate (c-di-GMP). Can bind two c-di-GMP molecules per monomer. May play a role in bacterial second-messenger regulated processes. Binding to c-di-GMP induces a conformational change of the C- and N-termini resulting in the exposure of a highly negative surface on one side of the protein to a possible effector protein.</text>
</comment>
<feature type="domain" description="PilZ" evidence="2">
    <location>
        <begin position="5"/>
        <end position="101"/>
    </location>
</feature>
<organism evidence="3 4">
    <name type="scientific">Roseateles chitinivorans</name>
    <dbReference type="NCBI Taxonomy" id="2917965"/>
    <lineage>
        <taxon>Bacteria</taxon>
        <taxon>Pseudomonadati</taxon>
        <taxon>Pseudomonadota</taxon>
        <taxon>Betaproteobacteria</taxon>
        <taxon>Burkholderiales</taxon>
        <taxon>Sphaerotilaceae</taxon>
        <taxon>Roseateles</taxon>
    </lineage>
</organism>
<protein>
    <recommendedName>
        <fullName evidence="1">Cyclic diguanosine monophosphate-binding protein</fullName>
        <shortName evidence="1">c-di-GMP-binding protein</shortName>
    </recommendedName>
    <alternativeName>
        <fullName evidence="1">Pilz domain-containing protein</fullName>
    </alternativeName>
</protein>
<dbReference type="PIRSF" id="PIRSF028141">
    <property type="entry name" value="C-di-GMP_BP_PA4608"/>
    <property type="match status" value="1"/>
</dbReference>